<comment type="caution">
    <text evidence="1">The sequence shown here is derived from an EMBL/GenBank/DDBJ whole genome shotgun (WGS) entry which is preliminary data.</text>
</comment>
<dbReference type="OrthoDB" id="1417318at2"/>
<reference evidence="1 2" key="1">
    <citation type="journal article" date="2015" name="Int. J. Syst. Evol. Microbiol.">
        <title>Chryseobacterium sediminis sp. nov., isolated from a river sediment.</title>
        <authorList>
            <person name="Kampfer P."/>
            <person name="Busse H.J."/>
            <person name="McInroy J.A."/>
            <person name="Glaeser S.P."/>
        </authorList>
    </citation>
    <scope>NUCLEOTIDE SEQUENCE [LARGE SCALE GENOMIC DNA]</scope>
    <source>
        <strain evidence="1 2">IMT-174</strain>
    </source>
</reference>
<organism evidence="1 2">
    <name type="scientific">Chryseobacterium sediminis</name>
    <dbReference type="NCBI Taxonomy" id="1679494"/>
    <lineage>
        <taxon>Bacteria</taxon>
        <taxon>Pseudomonadati</taxon>
        <taxon>Bacteroidota</taxon>
        <taxon>Flavobacteriia</taxon>
        <taxon>Flavobacteriales</taxon>
        <taxon>Weeksellaceae</taxon>
        <taxon>Chryseobacterium group</taxon>
        <taxon>Chryseobacterium</taxon>
    </lineage>
</organism>
<evidence type="ECO:0000313" key="1">
    <source>
        <dbReference type="EMBL" id="KAA2221483.1"/>
    </source>
</evidence>
<dbReference type="AlphaFoldDB" id="A0A5B2U5D8"/>
<protein>
    <submittedName>
        <fullName evidence="1">Glycosyl transferase</fullName>
    </submittedName>
</protein>
<accession>A0A5B2U5D8</accession>
<keyword evidence="1" id="KW-0808">Transferase</keyword>
<sequence length="228" mass="26577">MSHNQFSDIMIPTYIINMKHREDRRESVVKEFSGRPEFDCHIVEACVHEKGNIGLWESIKKTVNIAIQNEDDVIIIVEDDHVFTEHYNRDSFIENIIESNEQGADILSGGIGGGFRFVVPITENRFWINHFWCTQFMVIYSRFFDQILNADFGPEDTADNFLSQLTAHKMVLYPFVSVQKDFGYSDITAENNISGNIEHYFKTADITLQLYQKKYKQFVLANKKERTI</sequence>
<name>A0A5B2U5D8_9FLAO</name>
<gene>
    <name evidence="1" type="ORF">FW780_14450</name>
</gene>
<dbReference type="Proteomes" id="UP000323082">
    <property type="component" value="Unassembled WGS sequence"/>
</dbReference>
<evidence type="ECO:0000313" key="2">
    <source>
        <dbReference type="Proteomes" id="UP000323082"/>
    </source>
</evidence>
<dbReference type="EMBL" id="VUNZ01000002">
    <property type="protein sequence ID" value="KAA2221483.1"/>
    <property type="molecule type" value="Genomic_DNA"/>
</dbReference>
<proteinExistence type="predicted"/>
<dbReference type="GO" id="GO:0016740">
    <property type="term" value="F:transferase activity"/>
    <property type="evidence" value="ECO:0007669"/>
    <property type="project" value="UniProtKB-KW"/>
</dbReference>